<protein>
    <submittedName>
        <fullName evidence="2">Uncharacterized protein</fullName>
    </submittedName>
</protein>
<dbReference type="AlphaFoldDB" id="A0A1J7IIP0"/>
<feature type="region of interest" description="Disordered" evidence="1">
    <location>
        <begin position="167"/>
        <end position="211"/>
    </location>
</feature>
<proteinExistence type="predicted"/>
<dbReference type="EMBL" id="KV875099">
    <property type="protein sequence ID" value="OIW27334.1"/>
    <property type="molecule type" value="Genomic_DNA"/>
</dbReference>
<dbReference type="InParanoid" id="A0A1J7IIP0"/>
<name>A0A1J7IIP0_9PEZI</name>
<feature type="region of interest" description="Disordered" evidence="1">
    <location>
        <begin position="257"/>
        <end position="507"/>
    </location>
</feature>
<keyword evidence="3" id="KW-1185">Reference proteome</keyword>
<reference evidence="2 3" key="1">
    <citation type="submission" date="2016-10" db="EMBL/GenBank/DDBJ databases">
        <title>Draft genome sequence of Coniochaeta ligniaria NRRL30616, a lignocellulolytic fungus for bioabatement of inhibitors in plant biomass hydrolysates.</title>
        <authorList>
            <consortium name="DOE Joint Genome Institute"/>
            <person name="Jimenez D.J."/>
            <person name="Hector R.E."/>
            <person name="Riley R."/>
            <person name="Sun H."/>
            <person name="Grigoriev I.V."/>
            <person name="Van Elsas J.D."/>
            <person name="Nichols N.N."/>
        </authorList>
    </citation>
    <scope>NUCLEOTIDE SEQUENCE [LARGE SCALE GENOMIC DNA]</scope>
    <source>
        <strain evidence="2 3">NRRL 30616</strain>
    </source>
</reference>
<evidence type="ECO:0000313" key="3">
    <source>
        <dbReference type="Proteomes" id="UP000182658"/>
    </source>
</evidence>
<feature type="compositionally biased region" description="Basic and acidic residues" evidence="1">
    <location>
        <begin position="343"/>
        <end position="363"/>
    </location>
</feature>
<sequence length="507" mass="56161">MTKHFIPERDHRFTHRMCCQCHGVWRHDATVPPACPHPPCPGCLWGRSRVAPPFDPRRKAPKDWKCHCGTVHDVGMIVWGMVGSCCDEPWLEDIYDDEGRDYFLGHAGEMTFGRDLTKDEDLVGIQKWLLIFEEVWEENVEALNWMCVDGDSMWVRERELSVRDLVKESANRRGGQSTGMRDHRDLTQDPDEDLALSSGGPHVENDQPTLGGDEEKALEALALRALEVLEAQEHVPESSTHDQVTLKGDEESYEPIEAQDNVPGSSTQAQEKLSATTSKASRRASEQPPAPTWIRSRPIKKPRRLIEQWGEKPGPGSASQAALKKETQPEASVPAVGDEEESHEPTEAQDHAPESSTQVEEKPSATTSKARGKASEQPSAPAQTSTRTIRKSHRLIKQRGEEPGSESHEPIEVQDDVPESSTQAQEKPSATTSKARGKAPEQPPAPTRTSTRTIKKTYRLIEQLSDQASPGPQAKQKKETQPEASVPAGRAGKAPSNRQGRSDKKSL</sequence>
<feature type="compositionally biased region" description="Basic and acidic residues" evidence="1">
    <location>
        <begin position="398"/>
        <end position="411"/>
    </location>
</feature>
<organism evidence="2 3">
    <name type="scientific">Coniochaeta ligniaria NRRL 30616</name>
    <dbReference type="NCBI Taxonomy" id="1408157"/>
    <lineage>
        <taxon>Eukaryota</taxon>
        <taxon>Fungi</taxon>
        <taxon>Dikarya</taxon>
        <taxon>Ascomycota</taxon>
        <taxon>Pezizomycotina</taxon>
        <taxon>Sordariomycetes</taxon>
        <taxon>Sordariomycetidae</taxon>
        <taxon>Coniochaetales</taxon>
        <taxon>Coniochaetaceae</taxon>
        <taxon>Coniochaeta</taxon>
    </lineage>
</organism>
<feature type="compositionally biased region" description="Polar residues" evidence="1">
    <location>
        <begin position="376"/>
        <end position="387"/>
    </location>
</feature>
<feature type="compositionally biased region" description="Polar residues" evidence="1">
    <location>
        <begin position="419"/>
        <end position="434"/>
    </location>
</feature>
<feature type="compositionally biased region" description="Polar residues" evidence="1">
    <location>
        <begin position="262"/>
        <end position="273"/>
    </location>
</feature>
<dbReference type="Proteomes" id="UP000182658">
    <property type="component" value="Unassembled WGS sequence"/>
</dbReference>
<evidence type="ECO:0000256" key="1">
    <source>
        <dbReference type="SAM" id="MobiDB-lite"/>
    </source>
</evidence>
<gene>
    <name evidence="2" type="ORF">CONLIGDRAFT_424789</name>
</gene>
<evidence type="ECO:0000313" key="2">
    <source>
        <dbReference type="EMBL" id="OIW27334.1"/>
    </source>
</evidence>
<accession>A0A1J7IIP0</accession>
<feature type="compositionally biased region" description="Basic residues" evidence="1">
    <location>
        <begin position="388"/>
        <end position="397"/>
    </location>
</feature>